<dbReference type="Pfam" id="PF06945">
    <property type="entry name" value="DUF1289"/>
    <property type="match status" value="1"/>
</dbReference>
<dbReference type="RefSeq" id="WP_058239706.1">
    <property type="nucleotide sequence ID" value="NZ_CYPW01000017.1"/>
</dbReference>
<accession>A0A0P1EPP7</accession>
<keyword evidence="2" id="KW-1185">Reference proteome</keyword>
<dbReference type="EMBL" id="CYPW01000017">
    <property type="protein sequence ID" value="CUH52333.1"/>
    <property type="molecule type" value="Genomic_DNA"/>
</dbReference>
<protein>
    <submittedName>
        <fullName evidence="1">Putative Fe-S protein</fullName>
    </submittedName>
</protein>
<gene>
    <name evidence="1" type="ORF">SHM7688_01779</name>
</gene>
<name>A0A0P1EPP7_9RHOB</name>
<proteinExistence type="predicted"/>
<dbReference type="Proteomes" id="UP000054823">
    <property type="component" value="Unassembled WGS sequence"/>
</dbReference>
<dbReference type="AlphaFoldDB" id="A0A0P1EPP7"/>
<dbReference type="OrthoDB" id="9811423at2"/>
<evidence type="ECO:0000313" key="2">
    <source>
        <dbReference type="Proteomes" id="UP000054823"/>
    </source>
</evidence>
<dbReference type="STRING" id="321267.SHM7688_01779"/>
<organism evidence="1 2">
    <name type="scientific">Shimia marina</name>
    <dbReference type="NCBI Taxonomy" id="321267"/>
    <lineage>
        <taxon>Bacteria</taxon>
        <taxon>Pseudomonadati</taxon>
        <taxon>Pseudomonadota</taxon>
        <taxon>Alphaproteobacteria</taxon>
        <taxon>Rhodobacterales</taxon>
        <taxon>Roseobacteraceae</taxon>
    </lineage>
</organism>
<sequence>MKKRKSPCTDVCEFNGPSGWCLGCGRTRTECAKWKKMKPYEVKIIEKDLTRRMAKITATPPKAS</sequence>
<dbReference type="InterPro" id="IPR010710">
    <property type="entry name" value="DUF1289"/>
</dbReference>
<evidence type="ECO:0000313" key="1">
    <source>
        <dbReference type="EMBL" id="CUH52333.1"/>
    </source>
</evidence>
<reference evidence="1 2" key="1">
    <citation type="submission" date="2015-09" db="EMBL/GenBank/DDBJ databases">
        <authorList>
            <consortium name="Swine Surveillance"/>
        </authorList>
    </citation>
    <scope>NUCLEOTIDE SEQUENCE [LARGE SCALE GENOMIC DNA]</scope>
    <source>
        <strain evidence="1 2">CECT 7688</strain>
    </source>
</reference>